<evidence type="ECO:0000259" key="1">
    <source>
        <dbReference type="Pfam" id="PF01230"/>
    </source>
</evidence>
<protein>
    <recommendedName>
        <fullName evidence="1">HIT domain-containing protein</fullName>
    </recommendedName>
</protein>
<dbReference type="Gene3D" id="3.30.428.10">
    <property type="entry name" value="HIT-like"/>
    <property type="match status" value="1"/>
</dbReference>
<feature type="domain" description="HIT" evidence="1">
    <location>
        <begin position="16"/>
        <end position="99"/>
    </location>
</feature>
<dbReference type="GO" id="GO:0003824">
    <property type="term" value="F:catalytic activity"/>
    <property type="evidence" value="ECO:0007669"/>
    <property type="project" value="InterPro"/>
</dbReference>
<gene>
    <name evidence="2" type="ORF">METZ01_LOCUS194460</name>
</gene>
<dbReference type="SUPFAM" id="SSF54197">
    <property type="entry name" value="HIT-like"/>
    <property type="match status" value="1"/>
</dbReference>
<accession>A0A382DSY2</accession>
<evidence type="ECO:0000313" key="2">
    <source>
        <dbReference type="EMBL" id="SVB41606.1"/>
    </source>
</evidence>
<dbReference type="Pfam" id="PF01230">
    <property type="entry name" value="HIT"/>
    <property type="match status" value="1"/>
</dbReference>
<sequence>MIREFKDTPFELKEQEILIDGEFFRVYPDAWPACDGHLLFVPKINTTECITKTLGEAIIYGDNLIKSGKIDGYNFGMNIGESAGQSVMWPHVHFIPRHKGDVEGFPGSVRLAHKGHRGSEYYGFHPEYKDEYRKAHPLLWKDEGETE</sequence>
<dbReference type="InterPro" id="IPR011146">
    <property type="entry name" value="HIT-like"/>
</dbReference>
<dbReference type="PANTHER" id="PTHR42997">
    <property type="entry name" value="HIT FAMILY HYDROLASE"/>
    <property type="match status" value="1"/>
</dbReference>
<dbReference type="EMBL" id="UINC01040977">
    <property type="protein sequence ID" value="SVB41606.1"/>
    <property type="molecule type" value="Genomic_DNA"/>
</dbReference>
<proteinExistence type="predicted"/>
<reference evidence="2" key="1">
    <citation type="submission" date="2018-05" db="EMBL/GenBank/DDBJ databases">
        <authorList>
            <person name="Lanie J.A."/>
            <person name="Ng W.-L."/>
            <person name="Kazmierczak K.M."/>
            <person name="Andrzejewski T.M."/>
            <person name="Davidsen T.M."/>
            <person name="Wayne K.J."/>
            <person name="Tettelin H."/>
            <person name="Glass J.I."/>
            <person name="Rusch D."/>
            <person name="Podicherti R."/>
            <person name="Tsui H.-C.T."/>
            <person name="Winkler M.E."/>
        </authorList>
    </citation>
    <scope>NUCLEOTIDE SEQUENCE</scope>
</reference>
<dbReference type="AlphaFoldDB" id="A0A382DSY2"/>
<dbReference type="InterPro" id="IPR052908">
    <property type="entry name" value="AP-4-A_phosphorylase"/>
</dbReference>
<organism evidence="2">
    <name type="scientific">marine metagenome</name>
    <dbReference type="NCBI Taxonomy" id="408172"/>
    <lineage>
        <taxon>unclassified sequences</taxon>
        <taxon>metagenomes</taxon>
        <taxon>ecological metagenomes</taxon>
    </lineage>
</organism>
<name>A0A382DSY2_9ZZZZ</name>
<dbReference type="PANTHER" id="PTHR42997:SF1">
    <property type="entry name" value="AP-4-A PHOSPHORYLASE"/>
    <property type="match status" value="1"/>
</dbReference>
<dbReference type="InterPro" id="IPR036265">
    <property type="entry name" value="HIT-like_sf"/>
</dbReference>